<organism evidence="8 9">
    <name type="scientific">Streptomyces griseus</name>
    <dbReference type="NCBI Taxonomy" id="1911"/>
    <lineage>
        <taxon>Bacteria</taxon>
        <taxon>Bacillati</taxon>
        <taxon>Actinomycetota</taxon>
        <taxon>Actinomycetes</taxon>
        <taxon>Kitasatosporales</taxon>
        <taxon>Streptomycetaceae</taxon>
        <taxon>Streptomyces</taxon>
    </lineage>
</organism>
<keyword evidence="3" id="KW-1003">Cell membrane</keyword>
<feature type="transmembrane region" description="Helical" evidence="7">
    <location>
        <begin position="255"/>
        <end position="273"/>
    </location>
</feature>
<keyword evidence="4 7" id="KW-0812">Transmembrane</keyword>
<feature type="transmembrane region" description="Helical" evidence="7">
    <location>
        <begin position="374"/>
        <end position="394"/>
    </location>
</feature>
<evidence type="ECO:0000256" key="6">
    <source>
        <dbReference type="ARBA" id="ARBA00023136"/>
    </source>
</evidence>
<dbReference type="PANTHER" id="PTHR23513">
    <property type="entry name" value="INTEGRAL MEMBRANE EFFLUX PROTEIN-RELATED"/>
    <property type="match status" value="1"/>
</dbReference>
<protein>
    <submittedName>
        <fullName evidence="8">Major facilitator superfamily MFS_1 protein</fullName>
    </submittedName>
</protein>
<dbReference type="AlphaFoldDB" id="A0A380P687"/>
<reference evidence="8 9" key="1">
    <citation type="submission" date="2018-06" db="EMBL/GenBank/DDBJ databases">
        <authorList>
            <consortium name="Pathogen Informatics"/>
            <person name="Doyle S."/>
        </authorList>
    </citation>
    <scope>NUCLEOTIDE SEQUENCE [LARGE SCALE GENOMIC DNA]</scope>
    <source>
        <strain evidence="8 9">NCTC7807</strain>
    </source>
</reference>
<dbReference type="EMBL" id="UHID01000007">
    <property type="protein sequence ID" value="SUP60731.1"/>
    <property type="molecule type" value="Genomic_DNA"/>
</dbReference>
<feature type="transmembrane region" description="Helical" evidence="7">
    <location>
        <begin position="12"/>
        <end position="35"/>
    </location>
</feature>
<evidence type="ECO:0000256" key="4">
    <source>
        <dbReference type="ARBA" id="ARBA00022692"/>
    </source>
</evidence>
<feature type="transmembrane region" description="Helical" evidence="7">
    <location>
        <begin position="167"/>
        <end position="187"/>
    </location>
</feature>
<proteinExistence type="predicted"/>
<feature type="transmembrane region" description="Helical" evidence="7">
    <location>
        <begin position="41"/>
        <end position="62"/>
    </location>
</feature>
<dbReference type="CDD" id="cd06173">
    <property type="entry name" value="MFS_MefA_like"/>
    <property type="match status" value="1"/>
</dbReference>
<comment type="subcellular location">
    <subcellularLocation>
        <location evidence="1">Cell inner membrane</location>
        <topology evidence="1">Multi-pass membrane protein</topology>
    </subcellularLocation>
</comment>
<keyword evidence="6 7" id="KW-0472">Membrane</keyword>
<dbReference type="GO" id="GO:0005886">
    <property type="term" value="C:plasma membrane"/>
    <property type="evidence" value="ECO:0007669"/>
    <property type="project" value="UniProtKB-SubCell"/>
</dbReference>
<evidence type="ECO:0000313" key="8">
    <source>
        <dbReference type="EMBL" id="SUP60731.1"/>
    </source>
</evidence>
<dbReference type="SUPFAM" id="SSF103473">
    <property type="entry name" value="MFS general substrate transporter"/>
    <property type="match status" value="1"/>
</dbReference>
<keyword evidence="5 7" id="KW-1133">Transmembrane helix</keyword>
<accession>A0A380P687</accession>
<dbReference type="Gene3D" id="1.20.1250.20">
    <property type="entry name" value="MFS general substrate transporter like domains"/>
    <property type="match status" value="1"/>
</dbReference>
<evidence type="ECO:0000256" key="2">
    <source>
        <dbReference type="ARBA" id="ARBA00022448"/>
    </source>
</evidence>
<feature type="transmembrane region" description="Helical" evidence="7">
    <location>
        <begin position="74"/>
        <end position="97"/>
    </location>
</feature>
<dbReference type="InterPro" id="IPR036259">
    <property type="entry name" value="MFS_trans_sf"/>
</dbReference>
<feature type="transmembrane region" description="Helical" evidence="7">
    <location>
        <begin position="347"/>
        <end position="368"/>
    </location>
</feature>
<feature type="transmembrane region" description="Helical" evidence="7">
    <location>
        <begin position="306"/>
        <end position="326"/>
    </location>
</feature>
<dbReference type="InterPro" id="IPR011701">
    <property type="entry name" value="MFS"/>
</dbReference>
<evidence type="ECO:0000256" key="1">
    <source>
        <dbReference type="ARBA" id="ARBA00004429"/>
    </source>
</evidence>
<dbReference type="Proteomes" id="UP000254150">
    <property type="component" value="Unassembled WGS sequence"/>
</dbReference>
<evidence type="ECO:0000256" key="5">
    <source>
        <dbReference type="ARBA" id="ARBA00022989"/>
    </source>
</evidence>
<gene>
    <name evidence="8" type="ORF">NCTC7807_04802</name>
</gene>
<dbReference type="GO" id="GO:0022857">
    <property type="term" value="F:transmembrane transporter activity"/>
    <property type="evidence" value="ECO:0007669"/>
    <property type="project" value="InterPro"/>
</dbReference>
<evidence type="ECO:0000256" key="7">
    <source>
        <dbReference type="SAM" id="Phobius"/>
    </source>
</evidence>
<evidence type="ECO:0000256" key="3">
    <source>
        <dbReference type="ARBA" id="ARBA00022475"/>
    </source>
</evidence>
<evidence type="ECO:0000313" key="9">
    <source>
        <dbReference type="Proteomes" id="UP000254150"/>
    </source>
</evidence>
<name>A0A380P687_STRGR</name>
<dbReference type="PANTHER" id="PTHR23513:SF9">
    <property type="entry name" value="ENTEROBACTIN EXPORTER ENTS"/>
    <property type="match status" value="1"/>
</dbReference>
<keyword evidence="2" id="KW-0813">Transport</keyword>
<feature type="transmembrane region" description="Helical" evidence="7">
    <location>
        <begin position="280"/>
        <end position="300"/>
    </location>
</feature>
<dbReference type="RefSeq" id="WP_115069434.1">
    <property type="nucleotide sequence ID" value="NZ_UHID01000007.1"/>
</dbReference>
<dbReference type="Pfam" id="PF07690">
    <property type="entry name" value="MFS_1"/>
    <property type="match status" value="1"/>
</dbReference>
<sequence length="414" mass="44011">MSTRPRLHRRLFGCGVLLGIVAEQMMLFAVPLLIFQDTEEVSALGFAYAIEWLPALLAYPFAGLLADRDGGARLFRFVTAGRGVVLIGALIGCLAAPSLLTPILMTSGALLSLLMAPVRMSVEKVVPQLAKDTELAKIQGLVQSMEVSAMAVGPALAMLGVAFLDKIWLLGGAALVFLAAAACWLPLPRGLRTPSTGKARETFAELRLGWSILRHTKPLVLLASLNFSINLVFSTVLSANAALVTGVFKAPESTFALLNICVGVLGIVNLLLIPFTLKFVGVRTLGIFGLSLLCVCLISIGWATSMLLYGAAFVAAMLGVTYFNVFNRTQRIRVLPQEHLGKVMGPFYLLNMLALPLAGLLVAGFGSSLGPQRLVAVLAISLTVYGAIMLPLTIRAFSRAFAAQEKTLVGANAE</sequence>
<feature type="transmembrane region" description="Helical" evidence="7">
    <location>
        <begin position="219"/>
        <end position="243"/>
    </location>
</feature>